<evidence type="ECO:0000259" key="2">
    <source>
        <dbReference type="SMART" id="SM00849"/>
    </source>
</evidence>
<dbReference type="CDD" id="cd16295">
    <property type="entry name" value="TTHA0252-CPSF-like_MBL-fold"/>
    <property type="match status" value="1"/>
</dbReference>
<dbReference type="AlphaFoldDB" id="A0A1F4Y2I0"/>
<feature type="domain" description="Metallo-beta-lactamase" evidence="2">
    <location>
        <begin position="17"/>
        <end position="232"/>
    </location>
</feature>
<dbReference type="PANTHER" id="PTHR11203">
    <property type="entry name" value="CLEAVAGE AND POLYADENYLATION SPECIFICITY FACTOR FAMILY MEMBER"/>
    <property type="match status" value="1"/>
</dbReference>
<dbReference type="InterPro" id="IPR011108">
    <property type="entry name" value="RMMBL"/>
</dbReference>
<dbReference type="SMART" id="SM01027">
    <property type="entry name" value="Beta-Casp"/>
    <property type="match status" value="1"/>
</dbReference>
<dbReference type="InterPro" id="IPR036866">
    <property type="entry name" value="RibonucZ/Hydroxyglut_hydro"/>
</dbReference>
<gene>
    <name evidence="4" type="ORF">A2419_00005</name>
</gene>
<dbReference type="GO" id="GO:0004521">
    <property type="term" value="F:RNA endonuclease activity"/>
    <property type="evidence" value="ECO:0007669"/>
    <property type="project" value="TreeGrafter"/>
</dbReference>
<protein>
    <recommendedName>
        <fullName evidence="6">MBL fold hydrolase</fullName>
    </recommendedName>
</protein>
<dbReference type="STRING" id="1797247.A2419_00005"/>
<evidence type="ECO:0000256" key="1">
    <source>
        <dbReference type="ARBA" id="ARBA00022801"/>
    </source>
</evidence>
<comment type="caution">
    <text evidence="4">The sequence shown here is derived from an EMBL/GenBank/DDBJ whole genome shotgun (WGS) entry which is preliminary data.</text>
</comment>
<organism evidence="4 5">
    <name type="scientific">Candidatus Adlerbacteria bacterium RIFOXYC1_FULL_48_26</name>
    <dbReference type="NCBI Taxonomy" id="1797247"/>
    <lineage>
        <taxon>Bacteria</taxon>
        <taxon>Candidatus Adleribacteriota</taxon>
    </lineage>
</organism>
<dbReference type="Pfam" id="PF07521">
    <property type="entry name" value="RMMBL"/>
    <property type="match status" value="1"/>
</dbReference>
<evidence type="ECO:0008006" key="6">
    <source>
        <dbReference type="Google" id="ProtNLM"/>
    </source>
</evidence>
<dbReference type="Gene3D" id="3.60.15.10">
    <property type="entry name" value="Ribonuclease Z/Hydroxyacylglutathione hydrolase-like"/>
    <property type="match status" value="1"/>
</dbReference>
<feature type="domain" description="Beta-Casp" evidence="3">
    <location>
        <begin position="245"/>
        <end position="370"/>
    </location>
</feature>
<dbReference type="InterPro" id="IPR050698">
    <property type="entry name" value="MBL"/>
</dbReference>
<dbReference type="Pfam" id="PF10996">
    <property type="entry name" value="Beta-Casp"/>
    <property type="match status" value="1"/>
</dbReference>
<dbReference type="EMBL" id="MEXB01000011">
    <property type="protein sequence ID" value="OGC88180.1"/>
    <property type="molecule type" value="Genomic_DNA"/>
</dbReference>
<dbReference type="Gene3D" id="3.40.50.10890">
    <property type="match status" value="1"/>
</dbReference>
<dbReference type="SMART" id="SM00849">
    <property type="entry name" value="Lactamase_B"/>
    <property type="match status" value="1"/>
</dbReference>
<dbReference type="Pfam" id="PF00753">
    <property type="entry name" value="Lactamase_B"/>
    <property type="match status" value="1"/>
</dbReference>
<evidence type="ECO:0000259" key="3">
    <source>
        <dbReference type="SMART" id="SM01027"/>
    </source>
</evidence>
<proteinExistence type="predicted"/>
<dbReference type="InterPro" id="IPR022712">
    <property type="entry name" value="Beta_Casp"/>
</dbReference>
<dbReference type="InterPro" id="IPR001279">
    <property type="entry name" value="Metallo-B-lactamas"/>
</dbReference>
<evidence type="ECO:0000313" key="5">
    <source>
        <dbReference type="Proteomes" id="UP000176568"/>
    </source>
</evidence>
<sequence length="457" mass="49823">MSVQSTISFFGGAGTVTGSNFLLDTGGAKFLIDCGLFQGAHAFDDENWKPFPFDPNSITHLINTHAHIDHIGRIPKLVKDGYRGRILSTEATKSLAEPMLLDAMELSRKTALKIGKEPLYTEDDIAQALSQWDTVPYHKVVELSDGMTVEFLNSGHILGSAMAKFVRGGKSMVFTGDLGGGASPLLATCEIPVGIDYMLMESVYGDRTQSDKSQESRLEQVAAHIKEVAESGGVLLIPAFSTERTQDLIYDIRSLMMDKKVPSMPVYLDSPLAQKITASYISHPKYFSEAMQERMKAGEHLFEFPELHYIHDGQESRNIGARGGAKIIIAGSGMSNGGRVVQHELDVLGDTRSTILIVGYQAAGSLGRKLAEGFKSVPIKGKKVPVRCRIEKIYSYSAHMDGSQLLEFVEQIGPSLTQVFVTMGEPASSAFLAQRIREYVGIRALTPDAGTQAQVEL</sequence>
<name>A0A1F4Y2I0_9BACT</name>
<keyword evidence="1" id="KW-0378">Hydrolase</keyword>
<dbReference type="GO" id="GO:0016787">
    <property type="term" value="F:hydrolase activity"/>
    <property type="evidence" value="ECO:0007669"/>
    <property type="project" value="UniProtKB-KW"/>
</dbReference>
<evidence type="ECO:0000313" key="4">
    <source>
        <dbReference type="EMBL" id="OGC88180.1"/>
    </source>
</evidence>
<dbReference type="PANTHER" id="PTHR11203:SF37">
    <property type="entry name" value="INTEGRATOR COMPLEX SUBUNIT 11"/>
    <property type="match status" value="1"/>
</dbReference>
<dbReference type="SUPFAM" id="SSF56281">
    <property type="entry name" value="Metallo-hydrolase/oxidoreductase"/>
    <property type="match status" value="1"/>
</dbReference>
<dbReference type="Proteomes" id="UP000176568">
    <property type="component" value="Unassembled WGS sequence"/>
</dbReference>
<accession>A0A1F4Y2I0</accession>
<reference evidence="4 5" key="1">
    <citation type="journal article" date="2016" name="Nat. Commun.">
        <title>Thousands of microbial genomes shed light on interconnected biogeochemical processes in an aquifer system.</title>
        <authorList>
            <person name="Anantharaman K."/>
            <person name="Brown C.T."/>
            <person name="Hug L.A."/>
            <person name="Sharon I."/>
            <person name="Castelle C.J."/>
            <person name="Probst A.J."/>
            <person name="Thomas B.C."/>
            <person name="Singh A."/>
            <person name="Wilkins M.J."/>
            <person name="Karaoz U."/>
            <person name="Brodie E.L."/>
            <person name="Williams K.H."/>
            <person name="Hubbard S.S."/>
            <person name="Banfield J.F."/>
        </authorList>
    </citation>
    <scope>NUCLEOTIDE SEQUENCE [LARGE SCALE GENOMIC DNA]</scope>
</reference>